<dbReference type="Pfam" id="PF00155">
    <property type="entry name" value="Aminotran_1_2"/>
    <property type="match status" value="1"/>
</dbReference>
<sequence length="345" mass="36241">MTATPAATALRIHGGRVDLAARLYPDSPQPWIDLSTGINPVAYPIPRIATEAFARLPLTAELDDLVAAAAEAYGLPAGATMLPAPGSEIAIRLAPRVLTAAGSTAQVGILAPTYGSHGAAWRAAGAAVHDLGALPDPQAPFDVVVLVNPNNPNGRLIAPAALAAFAARWTSAGKRLVVDEAFGDLRPEMSLLRGAALPRGVVVLRSLGKFFGLAGLRLGFVAVNADEAAPWRDLLGDWAASGPACAIATLALRDRAWSEATRSRLAEDRRRLDRTLATAGLAARGGTDLFGLYQSADDSDLVDRFARAGILVRGFDHSPRQYRFGLPADEPAWQRLQQNCAQLAG</sequence>
<evidence type="ECO:0000313" key="11">
    <source>
        <dbReference type="EMBL" id="MBI5131097.1"/>
    </source>
</evidence>
<evidence type="ECO:0000256" key="6">
    <source>
        <dbReference type="ARBA" id="ARBA00022898"/>
    </source>
</evidence>
<evidence type="ECO:0000256" key="4">
    <source>
        <dbReference type="ARBA" id="ARBA00012285"/>
    </source>
</evidence>
<dbReference type="GO" id="GO:0030170">
    <property type="term" value="F:pyridoxal phosphate binding"/>
    <property type="evidence" value="ECO:0007669"/>
    <property type="project" value="InterPro"/>
</dbReference>
<dbReference type="Gene3D" id="3.90.1150.10">
    <property type="entry name" value="Aspartate Aminotransferase, domain 1"/>
    <property type="match status" value="1"/>
</dbReference>
<comment type="function">
    <text evidence="2">Decarboxylates L-threonine-O-3-phosphate to yield (R)-1-amino-2-propanol O-2-phosphate, the precursor for the linkage between the nucleotide loop and the corrin ring in cobalamin.</text>
</comment>
<dbReference type="InterPro" id="IPR005860">
    <property type="entry name" value="CobD"/>
</dbReference>
<dbReference type="InterPro" id="IPR015422">
    <property type="entry name" value="PyrdxlP-dep_Trfase_small"/>
</dbReference>
<comment type="cofactor">
    <cofactor evidence="1">
        <name>pyridoxal 5'-phosphate</name>
        <dbReference type="ChEBI" id="CHEBI:597326"/>
    </cofactor>
</comment>
<evidence type="ECO:0000256" key="3">
    <source>
        <dbReference type="ARBA" id="ARBA00004953"/>
    </source>
</evidence>
<gene>
    <name evidence="11" type="ORF">HZA66_16780</name>
</gene>
<dbReference type="PROSITE" id="PS00105">
    <property type="entry name" value="AA_TRANSFER_CLASS_1"/>
    <property type="match status" value="1"/>
</dbReference>
<dbReference type="NCBIfam" id="TIGR01140">
    <property type="entry name" value="L_thr_O3P_dcar"/>
    <property type="match status" value="1"/>
</dbReference>
<dbReference type="CDD" id="cd00609">
    <property type="entry name" value="AAT_like"/>
    <property type="match status" value="1"/>
</dbReference>
<evidence type="ECO:0000313" key="12">
    <source>
        <dbReference type="Proteomes" id="UP000782519"/>
    </source>
</evidence>
<reference evidence="11" key="1">
    <citation type="submission" date="2020-07" db="EMBL/GenBank/DDBJ databases">
        <title>Huge and variable diversity of episymbiotic CPR bacteria and DPANN archaea in groundwater ecosystems.</title>
        <authorList>
            <person name="He C.Y."/>
            <person name="Keren R."/>
            <person name="Whittaker M."/>
            <person name="Farag I.F."/>
            <person name="Doudna J."/>
            <person name="Cate J.H.D."/>
            <person name="Banfield J.F."/>
        </authorList>
    </citation>
    <scope>NUCLEOTIDE SEQUENCE</scope>
    <source>
        <strain evidence="11">NC_groundwater_1818_Pr3_B-0.1um_66_35</strain>
    </source>
</reference>
<dbReference type="PANTHER" id="PTHR42885">
    <property type="entry name" value="HISTIDINOL-PHOSPHATE AMINOTRANSFERASE-RELATED"/>
    <property type="match status" value="1"/>
</dbReference>
<dbReference type="GO" id="GO:0048472">
    <property type="term" value="F:threonine-phosphate decarboxylase activity"/>
    <property type="evidence" value="ECO:0007669"/>
    <property type="project" value="UniProtKB-EC"/>
</dbReference>
<evidence type="ECO:0000256" key="5">
    <source>
        <dbReference type="ARBA" id="ARBA00022573"/>
    </source>
</evidence>
<evidence type="ECO:0000256" key="9">
    <source>
        <dbReference type="ARBA" id="ARBA00048531"/>
    </source>
</evidence>
<feature type="domain" description="Aminotransferase class I/classII large" evidence="10">
    <location>
        <begin position="51"/>
        <end position="286"/>
    </location>
</feature>
<dbReference type="SUPFAM" id="SSF53383">
    <property type="entry name" value="PLP-dependent transferases"/>
    <property type="match status" value="1"/>
</dbReference>
<evidence type="ECO:0000256" key="8">
    <source>
        <dbReference type="ARBA" id="ARBA00029996"/>
    </source>
</evidence>
<comment type="catalytic activity">
    <reaction evidence="9">
        <text>O-phospho-L-threonine + H(+) = (R)-1-aminopropan-2-yl phosphate + CO2</text>
        <dbReference type="Rhea" id="RHEA:11492"/>
        <dbReference type="ChEBI" id="CHEBI:15378"/>
        <dbReference type="ChEBI" id="CHEBI:16526"/>
        <dbReference type="ChEBI" id="CHEBI:58563"/>
        <dbReference type="ChEBI" id="CHEBI:58675"/>
        <dbReference type="EC" id="4.1.1.81"/>
    </reaction>
</comment>
<dbReference type="InterPro" id="IPR004838">
    <property type="entry name" value="NHTrfase_class1_PyrdxlP-BS"/>
</dbReference>
<dbReference type="InterPro" id="IPR015421">
    <property type="entry name" value="PyrdxlP-dep_Trfase_major"/>
</dbReference>
<keyword evidence="7 11" id="KW-0456">Lyase</keyword>
<dbReference type="PANTHER" id="PTHR42885:SF1">
    <property type="entry name" value="THREONINE-PHOSPHATE DECARBOXYLASE"/>
    <property type="match status" value="1"/>
</dbReference>
<dbReference type="Gene3D" id="3.40.640.10">
    <property type="entry name" value="Type I PLP-dependent aspartate aminotransferase-like (Major domain)"/>
    <property type="match status" value="1"/>
</dbReference>
<evidence type="ECO:0000259" key="10">
    <source>
        <dbReference type="Pfam" id="PF00155"/>
    </source>
</evidence>
<dbReference type="EMBL" id="JACRJB010000049">
    <property type="protein sequence ID" value="MBI5131097.1"/>
    <property type="molecule type" value="Genomic_DNA"/>
</dbReference>
<dbReference type="Proteomes" id="UP000782519">
    <property type="component" value="Unassembled WGS sequence"/>
</dbReference>
<accession>A0A933RZK9</accession>
<evidence type="ECO:0000256" key="1">
    <source>
        <dbReference type="ARBA" id="ARBA00001933"/>
    </source>
</evidence>
<keyword evidence="5" id="KW-0169">Cobalamin biosynthesis</keyword>
<comment type="caution">
    <text evidence="11">The sequence shown here is derived from an EMBL/GenBank/DDBJ whole genome shotgun (WGS) entry which is preliminary data.</text>
</comment>
<dbReference type="EC" id="4.1.1.81" evidence="4"/>
<keyword evidence="6" id="KW-0663">Pyridoxal phosphate</keyword>
<organism evidence="11 12">
    <name type="scientific">Rhodopseudomonas palustris</name>
    <dbReference type="NCBI Taxonomy" id="1076"/>
    <lineage>
        <taxon>Bacteria</taxon>
        <taxon>Pseudomonadati</taxon>
        <taxon>Pseudomonadota</taxon>
        <taxon>Alphaproteobacteria</taxon>
        <taxon>Hyphomicrobiales</taxon>
        <taxon>Nitrobacteraceae</taxon>
        <taxon>Rhodopseudomonas</taxon>
    </lineage>
</organism>
<evidence type="ECO:0000256" key="7">
    <source>
        <dbReference type="ARBA" id="ARBA00023239"/>
    </source>
</evidence>
<dbReference type="InterPro" id="IPR004839">
    <property type="entry name" value="Aminotransferase_I/II_large"/>
</dbReference>
<name>A0A933RZK9_RHOPL</name>
<dbReference type="GO" id="GO:0009236">
    <property type="term" value="P:cobalamin biosynthetic process"/>
    <property type="evidence" value="ECO:0007669"/>
    <property type="project" value="UniProtKB-KW"/>
</dbReference>
<dbReference type="AlphaFoldDB" id="A0A933RZK9"/>
<dbReference type="InterPro" id="IPR015424">
    <property type="entry name" value="PyrdxlP-dep_Trfase"/>
</dbReference>
<evidence type="ECO:0000256" key="2">
    <source>
        <dbReference type="ARBA" id="ARBA00003444"/>
    </source>
</evidence>
<protein>
    <recommendedName>
        <fullName evidence="4">threonine-phosphate decarboxylase</fullName>
        <ecNumber evidence="4">4.1.1.81</ecNumber>
    </recommendedName>
    <alternativeName>
        <fullName evidence="8">L-threonine-O-3-phosphate decarboxylase</fullName>
    </alternativeName>
</protein>
<comment type="pathway">
    <text evidence="3">Cofactor biosynthesis; adenosylcobalamin biosynthesis.</text>
</comment>
<proteinExistence type="predicted"/>